<evidence type="ECO:0000256" key="8">
    <source>
        <dbReference type="ARBA" id="ARBA00022771"/>
    </source>
</evidence>
<dbReference type="PROSITE" id="PS50280">
    <property type="entry name" value="SET"/>
    <property type="match status" value="1"/>
</dbReference>
<feature type="region of interest" description="Disordered" evidence="11">
    <location>
        <begin position="886"/>
        <end position="905"/>
    </location>
</feature>
<dbReference type="InterPro" id="IPR006560">
    <property type="entry name" value="AWS_dom"/>
</dbReference>
<dbReference type="PANTHER" id="PTHR22884">
    <property type="entry name" value="SET DOMAIN PROTEINS"/>
    <property type="match status" value="1"/>
</dbReference>
<dbReference type="GO" id="GO:0005694">
    <property type="term" value="C:chromosome"/>
    <property type="evidence" value="ECO:0007669"/>
    <property type="project" value="UniProtKB-SubCell"/>
</dbReference>
<evidence type="ECO:0000259" key="14">
    <source>
        <dbReference type="PROSITE" id="PS51050"/>
    </source>
</evidence>
<dbReference type="InterPro" id="IPR050777">
    <property type="entry name" value="SET2_Histone-Lys_MeTrsfase"/>
</dbReference>
<evidence type="ECO:0000313" key="17">
    <source>
        <dbReference type="Proteomes" id="UP001205105"/>
    </source>
</evidence>
<evidence type="ECO:0000259" key="15">
    <source>
        <dbReference type="PROSITE" id="PS51215"/>
    </source>
</evidence>
<feature type="domain" description="SET" evidence="12">
    <location>
        <begin position="193"/>
        <end position="310"/>
    </location>
</feature>
<feature type="compositionally biased region" description="Basic and acidic residues" evidence="11">
    <location>
        <begin position="741"/>
        <end position="751"/>
    </location>
</feature>
<dbReference type="InterPro" id="IPR003616">
    <property type="entry name" value="Post-SET_dom"/>
</dbReference>
<dbReference type="InterPro" id="IPR044437">
    <property type="entry name" value="SETD2/Set2_SET"/>
</dbReference>
<dbReference type="GO" id="GO:0032259">
    <property type="term" value="P:methylation"/>
    <property type="evidence" value="ECO:0007669"/>
    <property type="project" value="UniProtKB-KW"/>
</dbReference>
<dbReference type="SMART" id="SM00317">
    <property type="entry name" value="SET"/>
    <property type="match status" value="1"/>
</dbReference>
<protein>
    <recommendedName>
        <fullName evidence="18">Histone-lysine N-methyltransferase ASHH2</fullName>
    </recommendedName>
</protein>
<evidence type="ECO:0000256" key="6">
    <source>
        <dbReference type="ARBA" id="ARBA00022691"/>
    </source>
</evidence>
<proteinExistence type="predicted"/>
<keyword evidence="5" id="KW-0808">Transferase</keyword>
<evidence type="ECO:0008006" key="18">
    <source>
        <dbReference type="Google" id="ProtNLM"/>
    </source>
</evidence>
<dbReference type="GO" id="GO:0005634">
    <property type="term" value="C:nucleus"/>
    <property type="evidence" value="ECO:0007669"/>
    <property type="project" value="UniProtKB-SubCell"/>
</dbReference>
<name>A0AAD5DMQ3_9CHLO</name>
<feature type="compositionally biased region" description="Gly residues" evidence="11">
    <location>
        <begin position="930"/>
        <end position="951"/>
    </location>
</feature>
<dbReference type="InterPro" id="IPR011124">
    <property type="entry name" value="Znf_CW"/>
</dbReference>
<evidence type="ECO:0000259" key="12">
    <source>
        <dbReference type="PROSITE" id="PS50280"/>
    </source>
</evidence>
<dbReference type="SMART" id="SM00570">
    <property type="entry name" value="AWS"/>
    <property type="match status" value="1"/>
</dbReference>
<feature type="region of interest" description="Disordered" evidence="11">
    <location>
        <begin position="74"/>
        <end position="114"/>
    </location>
</feature>
<evidence type="ECO:0000256" key="5">
    <source>
        <dbReference type="ARBA" id="ARBA00022679"/>
    </source>
</evidence>
<feature type="compositionally biased region" description="Low complexity" evidence="11">
    <location>
        <begin position="992"/>
        <end position="1017"/>
    </location>
</feature>
<dbReference type="PROSITE" id="PS51050">
    <property type="entry name" value="ZF_CW"/>
    <property type="match status" value="1"/>
</dbReference>
<evidence type="ECO:0000256" key="2">
    <source>
        <dbReference type="ARBA" id="ARBA00004286"/>
    </source>
</evidence>
<sequence>MANAAQQAPGPVEQQTWVQCDACEKWRRVPADLAESLADDEPWFCANNPDAAHNTCDAPQELTDAEIDHLHAETERAAKEAKAGGGKAAGGTAGGGGAAGGGDDDLGSTPRRHKRPPVWQLITSNMYTFRERKEQDEDDIMICQCKKIWATDHTSVGCGPECLNRMLNIECVEEYCPSGHRCSNQMFTKREYGKIEVKRAGAKGFGLFATEDLKSGQFVIEYIGEVLEEEEYLRRKEYFIETGQRHYYFMNIGNGEVIDASRRGNLGRFINHSCEPNCETQKWVVHGELAIGLFTLQDIPKGTELTFDYNFERYGDKPMKCLCGSKNCRGVIGGTQDKEGAAARAALLEAAVEAPEEEDPEFIMVTEKEKDAALGAILDRVVGLGWEKGWTPKLSARLQKLASSHGVDISNLSEDEDEAMAPAAASSGLFEDEEEEEDGEAAAQPKKRAPKKGGKGGKQQQKKGGKKPARQRKAVQSDESDWEAELSAGSGSEEESGDEAGSEGSDEAVVAATRAGSRAGRASAGAAAAAKAAALAAAELPFRRRLKKFARAAAAAEAAARSPAGSSGSYPKQQQQQQRPGAKATQSVASSTPASGMPLIPKRSSAVAEKQRDPSLLLKRRSEIDRRLEAMVNTAGRLRDSHPDVIIRVLRLFNLCEIGPIVSKMDSDSDSQAAGGLPRPGSAGALQRSEGSAPGLPHSGSASDLRALRPLSRNESGSSLHQQAAAAAAAAEQQLEEGEVAPERSQGEQRSQHLNLQPPQPHGSPGKDKRADVAARIRAAWDEAQRSGKLSARQAARIADMSLLLDVVLKTNTLSAKKEFVKCGILRQLLGVLGGNTGKQYAVILKKMLRVVESLPLTSDDMHHTRSAHGSFADLLRDLAQSTDFEAGEGAANGGGPYGSGLAPAPSWDVESQFAAGSYVSAAGGGGGNLSPDVGRGGGQTYSPEAGGGAQAAGQQPGRPLSAAYSAAEPGELPMAGNGGMHMSPMSDDDAPAAAPAAQQPLPAAQQAAEEQGWQAEGEQEAWDAPDAAFAAYVADMVRRRVGKYAQPEHPLCISQDEAAQLYSKIRREIVAKEQAAYEGRQAAGVFKPIERAKLEASRIAFF</sequence>
<gene>
    <name evidence="16" type="ORF">COHA_008987</name>
</gene>
<evidence type="ECO:0000256" key="1">
    <source>
        <dbReference type="ARBA" id="ARBA00004123"/>
    </source>
</evidence>
<comment type="subcellular location">
    <subcellularLocation>
        <location evidence="2">Chromosome</location>
    </subcellularLocation>
    <subcellularLocation>
        <location evidence="1">Nucleus</location>
    </subcellularLocation>
</comment>
<keyword evidence="10" id="KW-0539">Nucleus</keyword>
<dbReference type="InterPro" id="IPR046341">
    <property type="entry name" value="SET_dom_sf"/>
</dbReference>
<evidence type="ECO:0000256" key="10">
    <source>
        <dbReference type="ARBA" id="ARBA00023242"/>
    </source>
</evidence>
<feature type="domain" description="AWS" evidence="15">
    <location>
        <begin position="138"/>
        <end position="191"/>
    </location>
</feature>
<keyword evidence="6" id="KW-0949">S-adenosyl-L-methionine</keyword>
<feature type="compositionally biased region" description="Low complexity" evidence="11">
    <location>
        <begin position="551"/>
        <end position="578"/>
    </location>
</feature>
<dbReference type="Proteomes" id="UP001205105">
    <property type="component" value="Unassembled WGS sequence"/>
</dbReference>
<feature type="region of interest" description="Disordered" evidence="11">
    <location>
        <begin position="551"/>
        <end position="614"/>
    </location>
</feature>
<dbReference type="InterPro" id="IPR001214">
    <property type="entry name" value="SET_dom"/>
</dbReference>
<keyword evidence="3" id="KW-0158">Chromosome</keyword>
<dbReference type="EMBL" id="JADXDR010000161">
    <property type="protein sequence ID" value="KAI7837194.1"/>
    <property type="molecule type" value="Genomic_DNA"/>
</dbReference>
<evidence type="ECO:0000259" key="13">
    <source>
        <dbReference type="PROSITE" id="PS50868"/>
    </source>
</evidence>
<feature type="compositionally biased region" description="Low complexity" evidence="11">
    <location>
        <begin position="507"/>
        <end position="535"/>
    </location>
</feature>
<feature type="region of interest" description="Disordered" evidence="11">
    <location>
        <begin position="664"/>
        <end position="771"/>
    </location>
</feature>
<keyword evidence="7" id="KW-0479">Metal-binding</keyword>
<keyword evidence="9" id="KW-0862">Zinc</keyword>
<feature type="compositionally biased region" description="Acidic residues" evidence="11">
    <location>
        <begin position="492"/>
        <end position="506"/>
    </location>
</feature>
<dbReference type="CDD" id="cd19172">
    <property type="entry name" value="SET_SETD2"/>
    <property type="match status" value="1"/>
</dbReference>
<dbReference type="Gene3D" id="3.30.40.100">
    <property type="match status" value="1"/>
</dbReference>
<dbReference type="GO" id="GO:0046975">
    <property type="term" value="F:histone H3K36 methyltransferase activity"/>
    <property type="evidence" value="ECO:0007669"/>
    <property type="project" value="InterPro"/>
</dbReference>
<keyword evidence="17" id="KW-1185">Reference proteome</keyword>
<evidence type="ECO:0000256" key="9">
    <source>
        <dbReference type="ARBA" id="ARBA00022833"/>
    </source>
</evidence>
<dbReference type="GO" id="GO:0008270">
    <property type="term" value="F:zinc ion binding"/>
    <property type="evidence" value="ECO:0007669"/>
    <property type="project" value="UniProtKB-KW"/>
</dbReference>
<evidence type="ECO:0000313" key="16">
    <source>
        <dbReference type="EMBL" id="KAI7837194.1"/>
    </source>
</evidence>
<evidence type="ECO:0000256" key="4">
    <source>
        <dbReference type="ARBA" id="ARBA00022603"/>
    </source>
</evidence>
<feature type="compositionally biased region" description="Polar residues" evidence="11">
    <location>
        <begin position="584"/>
        <end position="594"/>
    </location>
</feature>
<feature type="compositionally biased region" description="Acidic residues" evidence="11">
    <location>
        <begin position="430"/>
        <end position="440"/>
    </location>
</feature>
<dbReference type="AlphaFoldDB" id="A0AAD5DMQ3"/>
<feature type="domain" description="Post-SET" evidence="13">
    <location>
        <begin position="317"/>
        <end position="333"/>
    </location>
</feature>
<keyword evidence="8" id="KW-0863">Zinc-finger</keyword>
<feature type="compositionally biased region" description="Low complexity" evidence="11">
    <location>
        <begin position="722"/>
        <end position="733"/>
    </location>
</feature>
<accession>A0AAD5DMQ3</accession>
<feature type="region of interest" description="Disordered" evidence="11">
    <location>
        <begin position="411"/>
        <end position="535"/>
    </location>
</feature>
<dbReference type="PROSITE" id="PS51215">
    <property type="entry name" value="AWS"/>
    <property type="match status" value="1"/>
</dbReference>
<dbReference type="Gene3D" id="2.170.270.10">
    <property type="entry name" value="SET domain"/>
    <property type="match status" value="1"/>
</dbReference>
<keyword evidence="4" id="KW-0489">Methyltransferase</keyword>
<feature type="region of interest" description="Disordered" evidence="11">
    <location>
        <begin position="930"/>
        <end position="1022"/>
    </location>
</feature>
<feature type="compositionally biased region" description="Basic residues" evidence="11">
    <location>
        <begin position="445"/>
        <end position="473"/>
    </location>
</feature>
<organism evidence="16 17">
    <name type="scientific">Chlorella ohadii</name>
    <dbReference type="NCBI Taxonomy" id="2649997"/>
    <lineage>
        <taxon>Eukaryota</taxon>
        <taxon>Viridiplantae</taxon>
        <taxon>Chlorophyta</taxon>
        <taxon>core chlorophytes</taxon>
        <taxon>Trebouxiophyceae</taxon>
        <taxon>Chlorellales</taxon>
        <taxon>Chlorellaceae</taxon>
        <taxon>Chlorella clade</taxon>
        <taxon>Chlorella</taxon>
    </lineage>
</organism>
<feature type="compositionally biased region" description="Gly residues" evidence="11">
    <location>
        <begin position="83"/>
        <end position="101"/>
    </location>
</feature>
<evidence type="ECO:0000256" key="11">
    <source>
        <dbReference type="SAM" id="MobiDB-lite"/>
    </source>
</evidence>
<dbReference type="Pfam" id="PF00856">
    <property type="entry name" value="SET"/>
    <property type="match status" value="1"/>
</dbReference>
<comment type="caution">
    <text evidence="16">The sequence shown here is derived from an EMBL/GenBank/DDBJ whole genome shotgun (WGS) entry which is preliminary data.</text>
</comment>
<dbReference type="SUPFAM" id="SSF82199">
    <property type="entry name" value="SET domain"/>
    <property type="match status" value="1"/>
</dbReference>
<evidence type="ECO:0000256" key="3">
    <source>
        <dbReference type="ARBA" id="ARBA00022454"/>
    </source>
</evidence>
<evidence type="ECO:0000256" key="7">
    <source>
        <dbReference type="ARBA" id="ARBA00022723"/>
    </source>
</evidence>
<feature type="domain" description="CW-type" evidence="14">
    <location>
        <begin position="11"/>
        <end position="64"/>
    </location>
</feature>
<dbReference type="Pfam" id="PF17907">
    <property type="entry name" value="AWS"/>
    <property type="match status" value="1"/>
</dbReference>
<dbReference type="SMART" id="SM00508">
    <property type="entry name" value="PostSET"/>
    <property type="match status" value="1"/>
</dbReference>
<dbReference type="Pfam" id="PF07496">
    <property type="entry name" value="zf-CW"/>
    <property type="match status" value="1"/>
</dbReference>
<reference evidence="16" key="1">
    <citation type="submission" date="2020-11" db="EMBL/GenBank/DDBJ databases">
        <title>Chlorella ohadii genome sequencing and assembly.</title>
        <authorList>
            <person name="Murik O."/>
            <person name="Treves H."/>
            <person name="Kedem I."/>
            <person name="Shotland Y."/>
            <person name="Kaplan A."/>
        </authorList>
    </citation>
    <scope>NUCLEOTIDE SEQUENCE</scope>
    <source>
        <strain evidence="16">1</strain>
    </source>
</reference>
<dbReference type="PROSITE" id="PS50868">
    <property type="entry name" value="POST_SET"/>
    <property type="match status" value="1"/>
</dbReference>